<evidence type="ECO:0000313" key="2">
    <source>
        <dbReference type="Proteomes" id="UP000799537"/>
    </source>
</evidence>
<accession>A0A6A6CTK1</accession>
<dbReference type="AlphaFoldDB" id="A0A6A6CTK1"/>
<proteinExistence type="predicted"/>
<reference evidence="1" key="1">
    <citation type="journal article" date="2020" name="Stud. Mycol.">
        <title>101 Dothideomycetes genomes: a test case for predicting lifestyles and emergence of pathogens.</title>
        <authorList>
            <person name="Haridas S."/>
            <person name="Albert R."/>
            <person name="Binder M."/>
            <person name="Bloem J."/>
            <person name="Labutti K."/>
            <person name="Salamov A."/>
            <person name="Andreopoulos B."/>
            <person name="Baker S."/>
            <person name="Barry K."/>
            <person name="Bills G."/>
            <person name="Bluhm B."/>
            <person name="Cannon C."/>
            <person name="Castanera R."/>
            <person name="Culley D."/>
            <person name="Daum C."/>
            <person name="Ezra D."/>
            <person name="Gonzalez J."/>
            <person name="Henrissat B."/>
            <person name="Kuo A."/>
            <person name="Liang C."/>
            <person name="Lipzen A."/>
            <person name="Lutzoni F."/>
            <person name="Magnuson J."/>
            <person name="Mondo S."/>
            <person name="Nolan M."/>
            <person name="Ohm R."/>
            <person name="Pangilinan J."/>
            <person name="Park H.-J."/>
            <person name="Ramirez L."/>
            <person name="Alfaro M."/>
            <person name="Sun H."/>
            <person name="Tritt A."/>
            <person name="Yoshinaga Y."/>
            <person name="Zwiers L.-H."/>
            <person name="Turgeon B."/>
            <person name="Goodwin S."/>
            <person name="Spatafora J."/>
            <person name="Crous P."/>
            <person name="Grigoriev I."/>
        </authorList>
    </citation>
    <scope>NUCLEOTIDE SEQUENCE</scope>
    <source>
        <strain evidence="1">ATCC 36951</strain>
    </source>
</reference>
<dbReference type="GeneID" id="54565184"/>
<dbReference type="RefSeq" id="XP_033670932.1">
    <property type="nucleotide sequence ID" value="XM_033811912.1"/>
</dbReference>
<evidence type="ECO:0000313" key="1">
    <source>
        <dbReference type="EMBL" id="KAF2170043.1"/>
    </source>
</evidence>
<dbReference type="Proteomes" id="UP000799537">
    <property type="component" value="Unassembled WGS sequence"/>
</dbReference>
<gene>
    <name evidence="1" type="ORF">M409DRAFT_51813</name>
</gene>
<sequence length="140" mass="15579">MCAARTFEVQTQTASDSWQAARACAAAAIFLRLASGVANSWSVRHALLTALSQQSPVWSAVLSIAAAVERLAYVLFRFGQDNATSEDEDVVAETFVFQRPATLFLLGRSRERDALIRRSLEGDGVRSARWPRSRRRFLFV</sequence>
<keyword evidence="2" id="KW-1185">Reference proteome</keyword>
<protein>
    <submittedName>
        <fullName evidence="1">Uncharacterized protein</fullName>
    </submittedName>
</protein>
<organism evidence="1 2">
    <name type="scientific">Zasmidium cellare ATCC 36951</name>
    <dbReference type="NCBI Taxonomy" id="1080233"/>
    <lineage>
        <taxon>Eukaryota</taxon>
        <taxon>Fungi</taxon>
        <taxon>Dikarya</taxon>
        <taxon>Ascomycota</taxon>
        <taxon>Pezizomycotina</taxon>
        <taxon>Dothideomycetes</taxon>
        <taxon>Dothideomycetidae</taxon>
        <taxon>Mycosphaerellales</taxon>
        <taxon>Mycosphaerellaceae</taxon>
        <taxon>Zasmidium</taxon>
    </lineage>
</organism>
<dbReference type="EMBL" id="ML993586">
    <property type="protein sequence ID" value="KAF2170043.1"/>
    <property type="molecule type" value="Genomic_DNA"/>
</dbReference>
<name>A0A6A6CTK1_ZASCE</name>